<proteinExistence type="predicted"/>
<keyword evidence="2" id="KW-1185">Reference proteome</keyword>
<evidence type="ECO:0000313" key="1">
    <source>
        <dbReference type="EMBL" id="KAF9494309.1"/>
    </source>
</evidence>
<evidence type="ECO:0000313" key="2">
    <source>
        <dbReference type="Proteomes" id="UP000807025"/>
    </source>
</evidence>
<reference evidence="1" key="1">
    <citation type="submission" date="2020-11" db="EMBL/GenBank/DDBJ databases">
        <authorList>
            <consortium name="DOE Joint Genome Institute"/>
            <person name="Ahrendt S."/>
            <person name="Riley R."/>
            <person name="Andreopoulos W."/>
            <person name="Labutti K."/>
            <person name="Pangilinan J."/>
            <person name="Ruiz-Duenas F.J."/>
            <person name="Barrasa J.M."/>
            <person name="Sanchez-Garcia M."/>
            <person name="Camarero S."/>
            <person name="Miyauchi S."/>
            <person name="Serrano A."/>
            <person name="Linde D."/>
            <person name="Babiker R."/>
            <person name="Drula E."/>
            <person name="Ayuso-Fernandez I."/>
            <person name="Pacheco R."/>
            <person name="Padilla G."/>
            <person name="Ferreira P."/>
            <person name="Barriuso J."/>
            <person name="Kellner H."/>
            <person name="Castanera R."/>
            <person name="Alfaro M."/>
            <person name="Ramirez L."/>
            <person name="Pisabarro A.G."/>
            <person name="Kuo A."/>
            <person name="Tritt A."/>
            <person name="Lipzen A."/>
            <person name="He G."/>
            <person name="Yan M."/>
            <person name="Ng V."/>
            <person name="Cullen D."/>
            <person name="Martin F."/>
            <person name="Rosso M.-N."/>
            <person name="Henrissat B."/>
            <person name="Hibbett D."/>
            <person name="Martinez A.T."/>
            <person name="Grigoriev I.V."/>
        </authorList>
    </citation>
    <scope>NUCLEOTIDE SEQUENCE</scope>
    <source>
        <strain evidence="1">ATCC 90797</strain>
    </source>
</reference>
<dbReference type="AlphaFoldDB" id="A0A9P5ZXU7"/>
<protein>
    <submittedName>
        <fullName evidence="1">Uncharacterized protein</fullName>
    </submittedName>
</protein>
<gene>
    <name evidence="1" type="ORF">BDN71DRAFT_1507732</name>
</gene>
<comment type="caution">
    <text evidence="1">The sequence shown here is derived from an EMBL/GenBank/DDBJ whole genome shotgun (WGS) entry which is preliminary data.</text>
</comment>
<dbReference type="EMBL" id="MU154574">
    <property type="protein sequence ID" value="KAF9494309.1"/>
    <property type="molecule type" value="Genomic_DNA"/>
</dbReference>
<dbReference type="Proteomes" id="UP000807025">
    <property type="component" value="Unassembled WGS sequence"/>
</dbReference>
<organism evidence="1 2">
    <name type="scientific">Pleurotus eryngii</name>
    <name type="common">Boletus of the steppes</name>
    <dbReference type="NCBI Taxonomy" id="5323"/>
    <lineage>
        <taxon>Eukaryota</taxon>
        <taxon>Fungi</taxon>
        <taxon>Dikarya</taxon>
        <taxon>Basidiomycota</taxon>
        <taxon>Agaricomycotina</taxon>
        <taxon>Agaricomycetes</taxon>
        <taxon>Agaricomycetidae</taxon>
        <taxon>Agaricales</taxon>
        <taxon>Pleurotineae</taxon>
        <taxon>Pleurotaceae</taxon>
        <taxon>Pleurotus</taxon>
    </lineage>
</organism>
<sequence>MAQLIGSAKRDDWMGLVPLISLSSILQRSPAFPNCLQPVSLVILSSVHTPLLPAKRSLSSLGISKRANIREKSAVVHKCSTSMPSLSPRRNCHSQSVAVLDDAETHLGSGRQGGIATFVENNRLRIFLL</sequence>
<name>A0A9P5ZXU7_PLEER</name>
<accession>A0A9P5ZXU7</accession>